<dbReference type="GO" id="GO:0032259">
    <property type="term" value="P:methylation"/>
    <property type="evidence" value="ECO:0007669"/>
    <property type="project" value="UniProtKB-KW"/>
</dbReference>
<dbReference type="InterPro" id="IPR029063">
    <property type="entry name" value="SAM-dependent_MTases_sf"/>
</dbReference>
<protein>
    <submittedName>
        <fullName evidence="2">Methyltransferase domain-containing protein</fullName>
    </submittedName>
</protein>
<keyword evidence="2" id="KW-0808">Transferase</keyword>
<dbReference type="InterPro" id="IPR013216">
    <property type="entry name" value="Methyltransf_11"/>
</dbReference>
<dbReference type="EMBL" id="WVHS01000005">
    <property type="protein sequence ID" value="MXV17687.1"/>
    <property type="molecule type" value="Genomic_DNA"/>
</dbReference>
<dbReference type="PANTHER" id="PTHR43861">
    <property type="entry name" value="TRANS-ACONITATE 2-METHYLTRANSFERASE-RELATED"/>
    <property type="match status" value="1"/>
</dbReference>
<sequence length="288" mass="32794">MRAINFNHGEQKGITLRATEIFQSLRRLAELLAFYLRFLWLNFKTQRGFVKPGAAVVEKSAGEAYDLWSESYDFQSGNLMLDLDEKLSSGFISRVDLTGKHVADIGCGTGRHWPKLFERMPRSVTGFDVSPGMLEKLKNKFPLAKVRHIENDLLLDTPDGSFDVIVSTLTMAHIPGIEAALGAWCRIAKPDAEIVITDFHPEILENGGKRTFSHRQTTIAVQNYVHPVPRIAEILQEHGFRLAEWKEITIDESMKHYYARRHALPVYEKYKGRAVIYGLHFKRGHGTE</sequence>
<dbReference type="RefSeq" id="WP_160908674.1">
    <property type="nucleotide sequence ID" value="NZ_WVHS01000005.1"/>
</dbReference>
<comment type="caution">
    <text evidence="2">The sequence shown here is derived from an EMBL/GenBank/DDBJ whole genome shotgun (WGS) entry which is preliminary data.</text>
</comment>
<evidence type="ECO:0000313" key="3">
    <source>
        <dbReference type="Proteomes" id="UP000451233"/>
    </source>
</evidence>
<name>A0A7K1Y493_9SPHI</name>
<evidence type="ECO:0000313" key="2">
    <source>
        <dbReference type="EMBL" id="MXV17687.1"/>
    </source>
</evidence>
<proteinExistence type="predicted"/>
<evidence type="ECO:0000259" key="1">
    <source>
        <dbReference type="Pfam" id="PF08241"/>
    </source>
</evidence>
<dbReference type="CDD" id="cd02440">
    <property type="entry name" value="AdoMet_MTases"/>
    <property type="match status" value="1"/>
</dbReference>
<reference evidence="2 3" key="1">
    <citation type="submission" date="2019-11" db="EMBL/GenBank/DDBJ databases">
        <title>Pedobacter sp. HMF7056 Genome sequencing and assembly.</title>
        <authorList>
            <person name="Kang H."/>
            <person name="Kim H."/>
            <person name="Joh K."/>
        </authorList>
    </citation>
    <scope>NUCLEOTIDE SEQUENCE [LARGE SCALE GENOMIC DNA]</scope>
    <source>
        <strain evidence="2 3">HMF7056</strain>
    </source>
</reference>
<keyword evidence="3" id="KW-1185">Reference proteome</keyword>
<dbReference type="Pfam" id="PF08241">
    <property type="entry name" value="Methyltransf_11"/>
    <property type="match status" value="1"/>
</dbReference>
<dbReference type="Gene3D" id="3.40.50.150">
    <property type="entry name" value="Vaccinia Virus protein VP39"/>
    <property type="match status" value="1"/>
</dbReference>
<feature type="domain" description="Methyltransferase type 11" evidence="1">
    <location>
        <begin position="104"/>
        <end position="196"/>
    </location>
</feature>
<organism evidence="2 3">
    <name type="scientific">Hufsiella ginkgonis</name>
    <dbReference type="NCBI Taxonomy" id="2695274"/>
    <lineage>
        <taxon>Bacteria</taxon>
        <taxon>Pseudomonadati</taxon>
        <taxon>Bacteroidota</taxon>
        <taxon>Sphingobacteriia</taxon>
        <taxon>Sphingobacteriales</taxon>
        <taxon>Sphingobacteriaceae</taxon>
        <taxon>Hufsiella</taxon>
    </lineage>
</organism>
<accession>A0A7K1Y493</accession>
<dbReference type="Proteomes" id="UP000451233">
    <property type="component" value="Unassembled WGS sequence"/>
</dbReference>
<gene>
    <name evidence="2" type="ORF">GS398_20465</name>
</gene>
<dbReference type="SUPFAM" id="SSF53335">
    <property type="entry name" value="S-adenosyl-L-methionine-dependent methyltransferases"/>
    <property type="match status" value="1"/>
</dbReference>
<dbReference type="GO" id="GO:0008757">
    <property type="term" value="F:S-adenosylmethionine-dependent methyltransferase activity"/>
    <property type="evidence" value="ECO:0007669"/>
    <property type="project" value="InterPro"/>
</dbReference>
<dbReference type="AlphaFoldDB" id="A0A7K1Y493"/>
<keyword evidence="2" id="KW-0489">Methyltransferase</keyword>